<dbReference type="Proteomes" id="UP000193870">
    <property type="component" value="Unassembled WGS sequence"/>
</dbReference>
<dbReference type="AlphaFoldDB" id="A0A1Y5TN29"/>
<reference evidence="6 7" key="1">
    <citation type="submission" date="2017-03" db="EMBL/GenBank/DDBJ databases">
        <authorList>
            <person name="Afonso C.L."/>
            <person name="Miller P.J."/>
            <person name="Scott M.A."/>
            <person name="Spackman E."/>
            <person name="Goraichik I."/>
            <person name="Dimitrov K.M."/>
            <person name="Suarez D.L."/>
            <person name="Swayne D.E."/>
        </authorList>
    </citation>
    <scope>NUCLEOTIDE SEQUENCE [LARGE SCALE GENOMIC DNA]</scope>
    <source>
        <strain evidence="6 7">CECT 7066</strain>
    </source>
</reference>
<evidence type="ECO:0000313" key="7">
    <source>
        <dbReference type="Proteomes" id="UP000193870"/>
    </source>
</evidence>
<keyword evidence="1" id="KW-0805">Transcription regulation</keyword>
<evidence type="ECO:0000313" key="6">
    <source>
        <dbReference type="EMBL" id="SLN67987.1"/>
    </source>
</evidence>
<dbReference type="Pfam" id="PF16859">
    <property type="entry name" value="TetR_C_11"/>
    <property type="match status" value="1"/>
</dbReference>
<evidence type="ECO:0000259" key="5">
    <source>
        <dbReference type="PROSITE" id="PS50977"/>
    </source>
</evidence>
<keyword evidence="7" id="KW-1185">Reference proteome</keyword>
<dbReference type="InterPro" id="IPR011075">
    <property type="entry name" value="TetR_C"/>
</dbReference>
<dbReference type="SUPFAM" id="SSF48498">
    <property type="entry name" value="Tetracyclin repressor-like, C-terminal domain"/>
    <property type="match status" value="1"/>
</dbReference>
<dbReference type="Gene3D" id="1.10.357.10">
    <property type="entry name" value="Tetracycline Repressor, domain 2"/>
    <property type="match status" value="1"/>
</dbReference>
<dbReference type="PROSITE" id="PS50977">
    <property type="entry name" value="HTH_TETR_2"/>
    <property type="match status" value="1"/>
</dbReference>
<gene>
    <name evidence="6" type="ORF">PAM7066_03415</name>
</gene>
<organism evidence="6 7">
    <name type="scientific">Palleronia marisminoris</name>
    <dbReference type="NCBI Taxonomy" id="315423"/>
    <lineage>
        <taxon>Bacteria</taxon>
        <taxon>Pseudomonadati</taxon>
        <taxon>Pseudomonadota</taxon>
        <taxon>Alphaproteobacteria</taxon>
        <taxon>Rhodobacterales</taxon>
        <taxon>Roseobacteraceae</taxon>
        <taxon>Palleronia</taxon>
    </lineage>
</organism>
<dbReference type="GO" id="GO:0000976">
    <property type="term" value="F:transcription cis-regulatory region binding"/>
    <property type="evidence" value="ECO:0007669"/>
    <property type="project" value="TreeGrafter"/>
</dbReference>
<dbReference type="InterPro" id="IPR009057">
    <property type="entry name" value="Homeodomain-like_sf"/>
</dbReference>
<dbReference type="GO" id="GO:0003700">
    <property type="term" value="F:DNA-binding transcription factor activity"/>
    <property type="evidence" value="ECO:0007669"/>
    <property type="project" value="TreeGrafter"/>
</dbReference>
<dbReference type="STRING" id="315423.SAMN04488020_11520"/>
<evidence type="ECO:0000256" key="3">
    <source>
        <dbReference type="ARBA" id="ARBA00023163"/>
    </source>
</evidence>
<dbReference type="PANTHER" id="PTHR30055">
    <property type="entry name" value="HTH-TYPE TRANSCRIPTIONAL REGULATOR RUTR"/>
    <property type="match status" value="1"/>
</dbReference>
<keyword evidence="2 4" id="KW-0238">DNA-binding</keyword>
<dbReference type="Pfam" id="PF00440">
    <property type="entry name" value="TetR_N"/>
    <property type="match status" value="1"/>
</dbReference>
<dbReference type="InterPro" id="IPR036271">
    <property type="entry name" value="Tet_transcr_reg_TetR-rel_C_sf"/>
</dbReference>
<name>A0A1Y5TN29_9RHOB</name>
<keyword evidence="3" id="KW-0804">Transcription</keyword>
<feature type="DNA-binding region" description="H-T-H motif" evidence="4">
    <location>
        <begin position="46"/>
        <end position="65"/>
    </location>
</feature>
<dbReference type="OrthoDB" id="9796019at2"/>
<dbReference type="PANTHER" id="PTHR30055:SF148">
    <property type="entry name" value="TETR-FAMILY TRANSCRIPTIONAL REGULATOR"/>
    <property type="match status" value="1"/>
</dbReference>
<sequence length="204" mass="22607">MERKSIDAGKSGRKPSGAAVIRPELTTTLFKALFEEWAETGYAAISLERVAARAGAGKAAIYRRWPSKVEFACDAIQVVCLGLPDLGDCCSLRKELDAFLRKTRVVLRHPMIRKIILDAAAERDRTPELSAVLDAVVAARRRFGNGMLDRAIARNELQPDLDRELALDLLVSSIYMRMILRRKNVSIAELDKQAVVIESAIKAC</sequence>
<dbReference type="RefSeq" id="WP_085855377.1">
    <property type="nucleotide sequence ID" value="NZ_FOPF01000015.1"/>
</dbReference>
<accession>A0A1Y5TN29</accession>
<dbReference type="SUPFAM" id="SSF46689">
    <property type="entry name" value="Homeodomain-like"/>
    <property type="match status" value="1"/>
</dbReference>
<dbReference type="EMBL" id="FWFV01000014">
    <property type="protein sequence ID" value="SLN67987.1"/>
    <property type="molecule type" value="Genomic_DNA"/>
</dbReference>
<proteinExistence type="predicted"/>
<evidence type="ECO:0000256" key="1">
    <source>
        <dbReference type="ARBA" id="ARBA00023015"/>
    </source>
</evidence>
<evidence type="ECO:0000256" key="2">
    <source>
        <dbReference type="ARBA" id="ARBA00023125"/>
    </source>
</evidence>
<protein>
    <submittedName>
        <fullName evidence="6">Bacterial regulatory proteins, tetR family</fullName>
    </submittedName>
</protein>
<dbReference type="InterPro" id="IPR050109">
    <property type="entry name" value="HTH-type_TetR-like_transc_reg"/>
</dbReference>
<feature type="domain" description="HTH tetR-type" evidence="5">
    <location>
        <begin position="23"/>
        <end position="83"/>
    </location>
</feature>
<dbReference type="Gene3D" id="1.10.10.60">
    <property type="entry name" value="Homeodomain-like"/>
    <property type="match status" value="1"/>
</dbReference>
<dbReference type="InterPro" id="IPR001647">
    <property type="entry name" value="HTH_TetR"/>
</dbReference>
<evidence type="ECO:0000256" key="4">
    <source>
        <dbReference type="PROSITE-ProRule" id="PRU00335"/>
    </source>
</evidence>